<dbReference type="PANTHER" id="PTHR47985">
    <property type="entry name" value="OS07G0668900 PROTEIN"/>
    <property type="match status" value="1"/>
</dbReference>
<keyword evidence="5" id="KW-0812">Transmembrane</keyword>
<reference evidence="7 8" key="1">
    <citation type="journal article" date="2014" name="Nat. Commun.">
        <title>Klebsormidium flaccidum genome reveals primary factors for plant terrestrial adaptation.</title>
        <authorList>
            <person name="Hori K."/>
            <person name="Maruyama F."/>
            <person name="Fujisawa T."/>
            <person name="Togashi T."/>
            <person name="Yamamoto N."/>
            <person name="Seo M."/>
            <person name="Sato S."/>
            <person name="Yamada T."/>
            <person name="Mori H."/>
            <person name="Tajima N."/>
            <person name="Moriyama T."/>
            <person name="Ikeuchi M."/>
            <person name="Watanabe M."/>
            <person name="Wada H."/>
            <person name="Kobayashi K."/>
            <person name="Saito M."/>
            <person name="Masuda T."/>
            <person name="Sasaki-Sekimoto Y."/>
            <person name="Mashiguchi K."/>
            <person name="Awai K."/>
            <person name="Shimojima M."/>
            <person name="Masuda S."/>
            <person name="Iwai M."/>
            <person name="Nobusawa T."/>
            <person name="Narise T."/>
            <person name="Kondo S."/>
            <person name="Saito H."/>
            <person name="Sato R."/>
            <person name="Murakawa M."/>
            <person name="Ihara Y."/>
            <person name="Oshima-Yamada Y."/>
            <person name="Ohtaka K."/>
            <person name="Satoh M."/>
            <person name="Sonobe K."/>
            <person name="Ishii M."/>
            <person name="Ohtani R."/>
            <person name="Kanamori-Sato M."/>
            <person name="Honoki R."/>
            <person name="Miyazaki D."/>
            <person name="Mochizuki H."/>
            <person name="Umetsu J."/>
            <person name="Higashi K."/>
            <person name="Shibata D."/>
            <person name="Kamiya Y."/>
            <person name="Sato N."/>
            <person name="Nakamura Y."/>
            <person name="Tabata S."/>
            <person name="Ida S."/>
            <person name="Kurokawa K."/>
            <person name="Ohta H."/>
        </authorList>
    </citation>
    <scope>NUCLEOTIDE SEQUENCE [LARGE SCALE GENOMIC DNA]</scope>
    <source>
        <strain evidence="7 8">NIES-2285</strain>
    </source>
</reference>
<dbReference type="PROSITE" id="PS50011">
    <property type="entry name" value="PROTEIN_KINASE_DOM"/>
    <property type="match status" value="1"/>
</dbReference>
<keyword evidence="7" id="KW-0418">Kinase</keyword>
<evidence type="ECO:0000256" key="2">
    <source>
        <dbReference type="ARBA" id="ARBA00023136"/>
    </source>
</evidence>
<feature type="transmembrane region" description="Helical" evidence="5">
    <location>
        <begin position="42"/>
        <end position="63"/>
    </location>
</feature>
<keyword evidence="5" id="KW-1133">Transmembrane helix</keyword>
<feature type="region of interest" description="Disordered" evidence="4">
    <location>
        <begin position="111"/>
        <end position="137"/>
    </location>
</feature>
<dbReference type="Proteomes" id="UP000054558">
    <property type="component" value="Unassembled WGS sequence"/>
</dbReference>
<keyword evidence="8" id="KW-1185">Reference proteome</keyword>
<keyword evidence="3" id="KW-0067">ATP-binding</keyword>
<keyword evidence="3" id="KW-0547">Nucleotide-binding</keyword>
<evidence type="ECO:0000256" key="1">
    <source>
        <dbReference type="ARBA" id="ARBA00004370"/>
    </source>
</evidence>
<feature type="domain" description="Protein kinase" evidence="6">
    <location>
        <begin position="237"/>
        <end position="514"/>
    </location>
</feature>
<dbReference type="PANTHER" id="PTHR47985:SF44">
    <property type="entry name" value="SERINE_THREONINE-PROTEIN KINASE PBS1"/>
    <property type="match status" value="1"/>
</dbReference>
<dbReference type="InterPro" id="IPR000719">
    <property type="entry name" value="Prot_kinase_dom"/>
</dbReference>
<comment type="subcellular location">
    <subcellularLocation>
        <location evidence="1">Membrane</location>
    </subcellularLocation>
</comment>
<feature type="binding site" evidence="3">
    <location>
        <position position="264"/>
    </location>
    <ligand>
        <name>ATP</name>
        <dbReference type="ChEBI" id="CHEBI:30616"/>
    </ligand>
</feature>
<accession>A0A1Y1IJK5</accession>
<gene>
    <name evidence="7" type="ORF">KFL_007190050</name>
</gene>
<dbReference type="InterPro" id="IPR017441">
    <property type="entry name" value="Protein_kinase_ATP_BS"/>
</dbReference>
<evidence type="ECO:0000256" key="5">
    <source>
        <dbReference type="SAM" id="Phobius"/>
    </source>
</evidence>
<dbReference type="Pfam" id="PF00069">
    <property type="entry name" value="Pkinase"/>
    <property type="match status" value="1"/>
</dbReference>
<dbReference type="Gene3D" id="3.30.200.20">
    <property type="entry name" value="Phosphorylase Kinase, domain 1"/>
    <property type="match status" value="1"/>
</dbReference>
<organism evidence="7 8">
    <name type="scientific">Klebsormidium nitens</name>
    <name type="common">Green alga</name>
    <name type="synonym">Ulothrix nitens</name>
    <dbReference type="NCBI Taxonomy" id="105231"/>
    <lineage>
        <taxon>Eukaryota</taxon>
        <taxon>Viridiplantae</taxon>
        <taxon>Streptophyta</taxon>
        <taxon>Klebsormidiophyceae</taxon>
        <taxon>Klebsormidiales</taxon>
        <taxon>Klebsormidiaceae</taxon>
        <taxon>Klebsormidium</taxon>
    </lineage>
</organism>
<protein>
    <submittedName>
        <fullName evidence="7">Protein kinase superfamily protein</fullName>
    </submittedName>
</protein>
<dbReference type="InterPro" id="IPR011009">
    <property type="entry name" value="Kinase-like_dom_sf"/>
</dbReference>
<keyword evidence="7" id="KW-0808">Transferase</keyword>
<evidence type="ECO:0000256" key="3">
    <source>
        <dbReference type="PROSITE-ProRule" id="PRU10141"/>
    </source>
</evidence>
<feature type="region of interest" description="Disordered" evidence="4">
    <location>
        <begin position="166"/>
        <end position="215"/>
    </location>
</feature>
<sequence length="563" mass="60441">MSPVGAALMAAGVGGANGNGNGNASCVENCGGGGFHWTTTDTIVTAIFVPLGIVVLVILAWYLKRQCMARSRGPLIAGGVYKSTPAGSGPAPMDPAKPEYTFDAKGGSYYPMAGTPSQTSTESIDNKSDGSGSRLLKPVADFSNGGMAMWRQGTIGEVLKRNAERASVEGSVDAGTPNGNGAGNGNDYPLSSPDADTPTPGSQRSSRDRFRLDGATGNGNVPLLFTFKELQGATQNFSPTLLIGEGGFGRVYYGVLEGREVAVKRLEKVTAQPGKHGEKQFRVEVDMMSRLKHPNLLEFIGYCADRYERALVYPLMVNQSLFRRLHERNPGTAALDCHQRMTIAYQAARALAYLHDEVSPPVIHRDFNSSNVLLDAKLDAVVSDFGLAKLVSDDSGQSQTTKLFGTMGYMAPEYLHGHVTDKNDVYSFGVVLLELISGRRAVISKDLDIVQWAAGYTGERPIGPLARMADPQIQDQFPADALQWAVELAAECIQAEPRRRPRMADVARGLEVILQAIRRQQPTYVAPTPNTPTSPASLLTPTDVITLPAGFSMTRFLGSLKKP</sequence>
<proteinExistence type="predicted"/>
<dbReference type="OrthoDB" id="4062651at2759"/>
<name>A0A1Y1IJK5_KLENI</name>
<evidence type="ECO:0000313" key="8">
    <source>
        <dbReference type="Proteomes" id="UP000054558"/>
    </source>
</evidence>
<evidence type="ECO:0000256" key="4">
    <source>
        <dbReference type="SAM" id="MobiDB-lite"/>
    </source>
</evidence>
<dbReference type="STRING" id="105231.A0A1Y1IJK5"/>
<keyword evidence="2 5" id="KW-0472">Membrane</keyword>
<dbReference type="EMBL" id="DF237668">
    <property type="protein sequence ID" value="GAQ91050.1"/>
    <property type="molecule type" value="Genomic_DNA"/>
</dbReference>
<dbReference type="Gene3D" id="1.10.510.10">
    <property type="entry name" value="Transferase(Phosphotransferase) domain 1"/>
    <property type="match status" value="1"/>
</dbReference>
<dbReference type="CDD" id="cd14066">
    <property type="entry name" value="STKc_IRAK"/>
    <property type="match status" value="1"/>
</dbReference>
<dbReference type="GO" id="GO:0005524">
    <property type="term" value="F:ATP binding"/>
    <property type="evidence" value="ECO:0007669"/>
    <property type="project" value="UniProtKB-UniRule"/>
</dbReference>
<dbReference type="FunFam" id="3.30.200.20:FF:000015">
    <property type="entry name" value="Somatic embryogenesis receptor kinase 1"/>
    <property type="match status" value="1"/>
</dbReference>
<dbReference type="AlphaFoldDB" id="A0A1Y1IJK5"/>
<evidence type="ECO:0000259" key="6">
    <source>
        <dbReference type="PROSITE" id="PS50011"/>
    </source>
</evidence>
<dbReference type="GO" id="GO:0016020">
    <property type="term" value="C:membrane"/>
    <property type="evidence" value="ECO:0007669"/>
    <property type="project" value="UniProtKB-SubCell"/>
</dbReference>
<dbReference type="GO" id="GO:0004672">
    <property type="term" value="F:protein kinase activity"/>
    <property type="evidence" value="ECO:0000318"/>
    <property type="project" value="GO_Central"/>
</dbReference>
<dbReference type="FunFam" id="1.10.510.10:FF:000095">
    <property type="entry name" value="protein STRUBBELIG-RECEPTOR FAMILY 8"/>
    <property type="match status" value="1"/>
</dbReference>
<evidence type="ECO:0000313" key="7">
    <source>
        <dbReference type="EMBL" id="GAQ91050.1"/>
    </source>
</evidence>
<dbReference type="SUPFAM" id="SSF56112">
    <property type="entry name" value="Protein kinase-like (PK-like)"/>
    <property type="match status" value="1"/>
</dbReference>
<dbReference type="GO" id="GO:0004674">
    <property type="term" value="F:protein serine/threonine kinase activity"/>
    <property type="evidence" value="ECO:0007669"/>
    <property type="project" value="UniProtKB-KW"/>
</dbReference>
<dbReference type="PROSITE" id="PS00107">
    <property type="entry name" value="PROTEIN_KINASE_ATP"/>
    <property type="match status" value="1"/>
</dbReference>